<keyword evidence="3" id="KW-1133">Transmembrane helix</keyword>
<dbReference type="Proteomes" id="UP000244223">
    <property type="component" value="Unassembled WGS sequence"/>
</dbReference>
<comment type="caution">
    <text evidence="6">The sequence shown here is derived from an EMBL/GenBank/DDBJ whole genome shotgun (WGS) entry which is preliminary data.</text>
</comment>
<organism evidence="6 7">
    <name type="scientific">Agitococcus lubricus</name>
    <dbReference type="NCBI Taxonomy" id="1077255"/>
    <lineage>
        <taxon>Bacteria</taxon>
        <taxon>Pseudomonadati</taxon>
        <taxon>Pseudomonadota</taxon>
        <taxon>Gammaproteobacteria</taxon>
        <taxon>Moraxellales</taxon>
        <taxon>Moraxellaceae</taxon>
        <taxon>Agitococcus</taxon>
    </lineage>
</organism>
<evidence type="ECO:0000313" key="6">
    <source>
        <dbReference type="EMBL" id="PTQ91197.1"/>
    </source>
</evidence>
<dbReference type="RefSeq" id="WP_107864218.1">
    <property type="nucleotide sequence ID" value="NZ_QAON01000001.1"/>
</dbReference>
<name>A0A2T5J3K7_9GAMM</name>
<proteinExistence type="predicted"/>
<keyword evidence="4" id="KW-0472">Membrane</keyword>
<feature type="domain" description="NarX-like N-terminal" evidence="5">
    <location>
        <begin position="24"/>
        <end position="119"/>
    </location>
</feature>
<sequence>MLSRLRTGLILILLSSICLPTWALTDAEAVNMSGLQRMLSQRIAKTYLMLGQKISTHEARQQRDTSVRLFDDNLKALQAYAPTPDIAEQVSKVESVWVGYKKRVLNTPSRHEALTVVRQSDEVLKLSEKLVKQIQDHSNASSAQLVNLSGRQRMLSQRIAKIYLVKSWGLNYDAIDLDLQSAIHDYEQALTQLSQSHLNTADINQGLARVKSIWQFSKAGFALSQEKVFVPTAICNTTENLLKHMQEITKLYEQRMQMADNPKALAVQKS</sequence>
<evidence type="ECO:0000313" key="7">
    <source>
        <dbReference type="Proteomes" id="UP000244223"/>
    </source>
</evidence>
<feature type="domain" description="NarX-like N-terminal" evidence="5">
    <location>
        <begin position="138"/>
        <end position="221"/>
    </location>
</feature>
<evidence type="ECO:0000256" key="2">
    <source>
        <dbReference type="ARBA" id="ARBA00022692"/>
    </source>
</evidence>
<comment type="subcellular location">
    <subcellularLocation>
        <location evidence="1">Membrane</location>
        <topology evidence="1">Multi-pass membrane protein</topology>
    </subcellularLocation>
</comment>
<evidence type="ECO:0000256" key="1">
    <source>
        <dbReference type="ARBA" id="ARBA00004141"/>
    </source>
</evidence>
<dbReference type="InterPro" id="IPR029095">
    <property type="entry name" value="NarX-like_N"/>
</dbReference>
<evidence type="ECO:0000256" key="3">
    <source>
        <dbReference type="ARBA" id="ARBA00022989"/>
    </source>
</evidence>
<dbReference type="Gene3D" id="1.20.120.960">
    <property type="entry name" value="Histidine kinase NarX, sensor domain"/>
    <property type="match status" value="1"/>
</dbReference>
<keyword evidence="2" id="KW-0812">Transmembrane</keyword>
<dbReference type="OrthoDB" id="952521at2"/>
<dbReference type="EMBL" id="QAON01000001">
    <property type="protein sequence ID" value="PTQ91197.1"/>
    <property type="molecule type" value="Genomic_DNA"/>
</dbReference>
<accession>A0A2T5J3K7</accession>
<keyword evidence="7" id="KW-1185">Reference proteome</keyword>
<gene>
    <name evidence="6" type="ORF">C8N29_101269</name>
</gene>
<protein>
    <submittedName>
        <fullName evidence="6">PilJ/NarX-like methyl-accepting chemotaxis transducer</fullName>
    </submittedName>
</protein>
<dbReference type="InterPro" id="IPR042295">
    <property type="entry name" value="NarX-like_N_sf"/>
</dbReference>
<reference evidence="6 7" key="1">
    <citation type="submission" date="2018-04" db="EMBL/GenBank/DDBJ databases">
        <title>Genomic Encyclopedia of Archaeal and Bacterial Type Strains, Phase II (KMG-II): from individual species to whole genera.</title>
        <authorList>
            <person name="Goeker M."/>
        </authorList>
    </citation>
    <scope>NUCLEOTIDE SEQUENCE [LARGE SCALE GENOMIC DNA]</scope>
    <source>
        <strain evidence="6 7">DSM 5822</strain>
    </source>
</reference>
<dbReference type="AlphaFoldDB" id="A0A2T5J3K7"/>
<dbReference type="Pfam" id="PF13675">
    <property type="entry name" value="PilJ"/>
    <property type="match status" value="2"/>
</dbReference>
<dbReference type="GO" id="GO:0016020">
    <property type="term" value="C:membrane"/>
    <property type="evidence" value="ECO:0007669"/>
    <property type="project" value="UniProtKB-SubCell"/>
</dbReference>
<evidence type="ECO:0000259" key="5">
    <source>
        <dbReference type="Pfam" id="PF13675"/>
    </source>
</evidence>
<evidence type="ECO:0000256" key="4">
    <source>
        <dbReference type="ARBA" id="ARBA00023136"/>
    </source>
</evidence>